<reference evidence="2" key="1">
    <citation type="submission" date="2016-11" db="EMBL/GenBank/DDBJ databases">
        <authorList>
            <person name="Varghese N."/>
            <person name="Submissions S."/>
        </authorList>
    </citation>
    <scope>NUCLEOTIDE SEQUENCE [LARGE SCALE GENOMIC DNA]</scope>
    <source>
        <strain evidence="2">DSM 26134</strain>
    </source>
</reference>
<dbReference type="AlphaFoldDB" id="A0A1M6TS39"/>
<gene>
    <name evidence="1" type="ORF">SAMN04488028_106158</name>
</gene>
<organism evidence="1 2">
    <name type="scientific">Reichenbachiella agariperforans</name>
    <dbReference type="NCBI Taxonomy" id="156994"/>
    <lineage>
        <taxon>Bacteria</taxon>
        <taxon>Pseudomonadati</taxon>
        <taxon>Bacteroidota</taxon>
        <taxon>Cytophagia</taxon>
        <taxon>Cytophagales</taxon>
        <taxon>Reichenbachiellaceae</taxon>
        <taxon>Reichenbachiella</taxon>
    </lineage>
</organism>
<dbReference type="STRING" id="156994.SAMN04488028_106158"/>
<proteinExistence type="predicted"/>
<dbReference type="Proteomes" id="UP000184474">
    <property type="component" value="Unassembled WGS sequence"/>
</dbReference>
<evidence type="ECO:0000313" key="2">
    <source>
        <dbReference type="Proteomes" id="UP000184474"/>
    </source>
</evidence>
<keyword evidence="2" id="KW-1185">Reference proteome</keyword>
<dbReference type="RefSeq" id="WP_084190588.1">
    <property type="nucleotide sequence ID" value="NZ_FRAA01000006.1"/>
</dbReference>
<evidence type="ECO:0008006" key="3">
    <source>
        <dbReference type="Google" id="ProtNLM"/>
    </source>
</evidence>
<accession>A0A1M6TS39</accession>
<name>A0A1M6TS39_REIAG</name>
<dbReference type="EMBL" id="FRAA01000006">
    <property type="protein sequence ID" value="SHK59723.1"/>
    <property type="molecule type" value="Genomic_DNA"/>
</dbReference>
<evidence type="ECO:0000313" key="1">
    <source>
        <dbReference type="EMBL" id="SHK59723.1"/>
    </source>
</evidence>
<protein>
    <recommendedName>
        <fullName evidence="3">Peptidyl-prolyl cis-trans isomerase</fullName>
    </recommendedName>
</protein>
<sequence>MLSLVLFGCEKLYAPLEPVVEEDKKAIARVNEVYLYEDDIEGLTGSGSTDSAQIIQKYVDSWIRKQLTISRASQEIDFDEANIERKVLDYRYALMVHEFEKYYVNQRLEKNISEDEIKTYYDDKFENFILRQNIIRCLYAVVPAEAPQMDNFRKLIRSYPNSDLEEIQSYCYRFASQSSLETELWLNFDEVIASTPFANVQDKVTFLKNNSYIESSDESNYYFIRLLDYKISNQISPLEYIHDNIESILINKKKVELRRQLEEDLLKNAKENNEFEIY</sequence>